<name>A0ABV6QHF2_9ACTN</name>
<keyword evidence="2" id="KW-1185">Reference proteome</keyword>
<sequence length="46" mass="4982">MLLERLGSSLTEIPLAEAVGVLGGLMRRLAVPADPVRCERIFRAFG</sequence>
<evidence type="ECO:0000313" key="2">
    <source>
        <dbReference type="Proteomes" id="UP001589890"/>
    </source>
</evidence>
<protein>
    <submittedName>
        <fullName evidence="1">Uncharacterized protein</fullName>
    </submittedName>
</protein>
<evidence type="ECO:0000313" key="1">
    <source>
        <dbReference type="EMBL" id="MFC0624058.1"/>
    </source>
</evidence>
<dbReference type="RefSeq" id="WP_380044807.1">
    <property type="nucleotide sequence ID" value="NZ_JBHLTC010000009.1"/>
</dbReference>
<proteinExistence type="predicted"/>
<comment type="caution">
    <text evidence="1">The sequence shown here is derived from an EMBL/GenBank/DDBJ whole genome shotgun (WGS) entry which is preliminary data.</text>
</comment>
<reference evidence="1 2" key="1">
    <citation type="submission" date="2024-09" db="EMBL/GenBank/DDBJ databases">
        <authorList>
            <person name="Sun Q."/>
            <person name="Mori K."/>
        </authorList>
    </citation>
    <scope>NUCLEOTIDE SEQUENCE [LARGE SCALE GENOMIC DNA]</scope>
    <source>
        <strain evidence="1 2">CGMCC 1.15906</strain>
    </source>
</reference>
<organism evidence="1 2">
    <name type="scientific">Kribbella deserti</name>
    <dbReference type="NCBI Taxonomy" id="1926257"/>
    <lineage>
        <taxon>Bacteria</taxon>
        <taxon>Bacillati</taxon>
        <taxon>Actinomycetota</taxon>
        <taxon>Actinomycetes</taxon>
        <taxon>Propionibacteriales</taxon>
        <taxon>Kribbellaceae</taxon>
        <taxon>Kribbella</taxon>
    </lineage>
</organism>
<dbReference type="EMBL" id="JBHLTC010000009">
    <property type="protein sequence ID" value="MFC0624058.1"/>
    <property type="molecule type" value="Genomic_DNA"/>
</dbReference>
<gene>
    <name evidence="1" type="ORF">ACFFGN_08285</name>
</gene>
<dbReference type="Proteomes" id="UP001589890">
    <property type="component" value="Unassembled WGS sequence"/>
</dbReference>
<accession>A0ABV6QHF2</accession>